<dbReference type="Proteomes" id="UP000434223">
    <property type="component" value="Unassembled WGS sequence"/>
</dbReference>
<comment type="caution">
    <text evidence="2">The sequence shown here is derived from an EMBL/GenBank/DDBJ whole genome shotgun (WGS) entry which is preliminary data.</text>
</comment>
<sequence>MRLGFMTNILVKKGMVHLDEIADWAAEQGFEDLEVGPTVPMERELFERVLEKGKVTITSLTYCRNFLSTDSEEAKAHLAELKKRIAFAGDLGIEKIVTSTGINKTLEEGIYDKADSIRRTPARSLDQFVQTFDPIVEYAEKKNVKLAFENCPLMGNIAISPVMWREILKRLDSSKVGLAYDPSHLIWQFIDPYAPLTEFGDKIFHVHAKDTEIKEERLKECGILTDFSWWNYRIPGHGLLDWSKLTGELKKAGYQGTVSIEHEDPDYEDSLELVENGLILGKEYLKTFI</sequence>
<evidence type="ECO:0000313" key="2">
    <source>
        <dbReference type="EMBL" id="MUB66122.1"/>
    </source>
</evidence>
<dbReference type="InterPro" id="IPR050312">
    <property type="entry name" value="IolE/XylAMocC-like"/>
</dbReference>
<accession>A0AAW9WQX7</accession>
<dbReference type="AlphaFoldDB" id="A0AAW9WQX7"/>
<organism evidence="2 3">
    <name type="scientific">Hungatella hathewayi</name>
    <dbReference type="NCBI Taxonomy" id="154046"/>
    <lineage>
        <taxon>Bacteria</taxon>
        <taxon>Bacillati</taxon>
        <taxon>Bacillota</taxon>
        <taxon>Clostridia</taxon>
        <taxon>Lachnospirales</taxon>
        <taxon>Lachnospiraceae</taxon>
        <taxon>Hungatella</taxon>
    </lineage>
</organism>
<dbReference type="PANTHER" id="PTHR12110">
    <property type="entry name" value="HYDROXYPYRUVATE ISOMERASE"/>
    <property type="match status" value="1"/>
</dbReference>
<evidence type="ECO:0000313" key="3">
    <source>
        <dbReference type="Proteomes" id="UP000434223"/>
    </source>
</evidence>
<evidence type="ECO:0000259" key="1">
    <source>
        <dbReference type="Pfam" id="PF01261"/>
    </source>
</evidence>
<dbReference type="RefSeq" id="WP_022030672.1">
    <property type="nucleotide sequence ID" value="NZ_CAXSXZ010000016.1"/>
</dbReference>
<dbReference type="EMBL" id="WNME01000022">
    <property type="protein sequence ID" value="MUB66122.1"/>
    <property type="molecule type" value="Genomic_DNA"/>
</dbReference>
<proteinExistence type="predicted"/>
<dbReference type="Pfam" id="PF01261">
    <property type="entry name" value="AP_endonuc_2"/>
    <property type="match status" value="1"/>
</dbReference>
<dbReference type="PANTHER" id="PTHR12110:SF21">
    <property type="entry name" value="XYLOSE ISOMERASE-LIKE TIM BARREL DOMAIN-CONTAINING PROTEIN"/>
    <property type="match status" value="1"/>
</dbReference>
<reference evidence="2 3" key="1">
    <citation type="submission" date="2019-09" db="EMBL/GenBank/DDBJ databases">
        <title>Draft genome sequencing of Hungatella hathewayi 123Y-2.</title>
        <authorList>
            <person name="Lv Q."/>
            <person name="Li S."/>
        </authorList>
    </citation>
    <scope>NUCLEOTIDE SEQUENCE [LARGE SCALE GENOMIC DNA]</scope>
    <source>
        <strain evidence="2 3">123Y-2</strain>
    </source>
</reference>
<dbReference type="SUPFAM" id="SSF51658">
    <property type="entry name" value="Xylose isomerase-like"/>
    <property type="match status" value="1"/>
</dbReference>
<gene>
    <name evidence="2" type="ORF">GNE07_24170</name>
</gene>
<name>A0AAW9WQX7_9FIRM</name>
<feature type="domain" description="Xylose isomerase-like TIM barrel" evidence="1">
    <location>
        <begin position="23"/>
        <end position="272"/>
    </location>
</feature>
<dbReference type="Gene3D" id="3.20.20.150">
    <property type="entry name" value="Divalent-metal-dependent TIM barrel enzymes"/>
    <property type="match status" value="1"/>
</dbReference>
<protein>
    <submittedName>
        <fullName evidence="2">TIM barrel protein</fullName>
    </submittedName>
</protein>
<dbReference type="InterPro" id="IPR036237">
    <property type="entry name" value="Xyl_isomerase-like_sf"/>
</dbReference>
<dbReference type="InterPro" id="IPR013022">
    <property type="entry name" value="Xyl_isomerase-like_TIM-brl"/>
</dbReference>